<dbReference type="EMBL" id="BAVZ01000011">
    <property type="protein sequence ID" value="GAF09364.1"/>
    <property type="molecule type" value="Genomic_DNA"/>
</dbReference>
<evidence type="ECO:0000313" key="3">
    <source>
        <dbReference type="Proteomes" id="UP000019364"/>
    </source>
</evidence>
<keyword evidence="1" id="KW-0732">Signal</keyword>
<dbReference type="Proteomes" id="UP000019364">
    <property type="component" value="Unassembled WGS sequence"/>
</dbReference>
<feature type="signal peptide" evidence="1">
    <location>
        <begin position="1"/>
        <end position="25"/>
    </location>
</feature>
<reference evidence="2 3" key="1">
    <citation type="journal article" date="2014" name="Genome Announc.">
        <title>Draft Genome Sequence of Paenibacillus pini JCM 16418T, Isolated from the Rhizosphere of Pine Tree.</title>
        <authorList>
            <person name="Yuki M."/>
            <person name="Oshima K."/>
            <person name="Suda W."/>
            <person name="Oshida Y."/>
            <person name="Kitamura K."/>
            <person name="Iida Y."/>
            <person name="Hattori M."/>
            <person name="Ohkuma M."/>
        </authorList>
    </citation>
    <scope>NUCLEOTIDE SEQUENCE [LARGE SCALE GENOMIC DNA]</scope>
    <source>
        <strain evidence="2 3">JCM 16418</strain>
    </source>
</reference>
<feature type="chain" id="PRO_5004907258" evidence="1">
    <location>
        <begin position="26"/>
        <end position="105"/>
    </location>
</feature>
<accession>W7Z4U5</accession>
<protein>
    <submittedName>
        <fullName evidence="2">Uncharacterized protein</fullName>
    </submittedName>
</protein>
<gene>
    <name evidence="2" type="ORF">JCM16418_3503</name>
</gene>
<comment type="caution">
    <text evidence="2">The sequence shown here is derived from an EMBL/GenBank/DDBJ whole genome shotgun (WGS) entry which is preliminary data.</text>
</comment>
<evidence type="ECO:0000256" key="1">
    <source>
        <dbReference type="SAM" id="SignalP"/>
    </source>
</evidence>
<dbReference type="AlphaFoldDB" id="W7Z4U5"/>
<proteinExistence type="predicted"/>
<organism evidence="2 3">
    <name type="scientific">Paenibacillus pini JCM 16418</name>
    <dbReference type="NCBI Taxonomy" id="1236976"/>
    <lineage>
        <taxon>Bacteria</taxon>
        <taxon>Bacillati</taxon>
        <taxon>Bacillota</taxon>
        <taxon>Bacilli</taxon>
        <taxon>Bacillales</taxon>
        <taxon>Paenibacillaceae</taxon>
        <taxon>Paenibacillus</taxon>
    </lineage>
</organism>
<name>W7Z4U5_9BACL</name>
<evidence type="ECO:0000313" key="2">
    <source>
        <dbReference type="EMBL" id="GAF09364.1"/>
    </source>
</evidence>
<dbReference type="OrthoDB" id="2656652at2"/>
<sequence length="105" mass="11397">MKNRVIALMVLCFAFFTIIPLTASAANNVQITGQGQLVITANFIGSTAEVYITNSQGKEVYDRIFSSYGGNGTVNAVVPNLPYDTYKIIIGGQALTLSNLHYNFQ</sequence>
<keyword evidence="3" id="KW-1185">Reference proteome</keyword>
<dbReference type="STRING" id="1236976.JCM16418_3503"/>
<dbReference type="RefSeq" id="WP_036650774.1">
    <property type="nucleotide sequence ID" value="NZ_BAVZ01000011.1"/>
</dbReference>